<dbReference type="EMBL" id="LNRQ01000006">
    <property type="protein sequence ID" value="KZM91532.1"/>
    <property type="molecule type" value="Genomic_DNA"/>
</dbReference>
<reference evidence="1" key="1">
    <citation type="journal article" date="2016" name="Nat. Genet.">
        <title>A high-quality carrot genome assembly provides new insights into carotenoid accumulation and asterid genome evolution.</title>
        <authorList>
            <person name="Iorizzo M."/>
            <person name="Ellison S."/>
            <person name="Senalik D."/>
            <person name="Zeng P."/>
            <person name="Satapoomin P."/>
            <person name="Huang J."/>
            <person name="Bowman M."/>
            <person name="Iovene M."/>
            <person name="Sanseverino W."/>
            <person name="Cavagnaro P."/>
            <person name="Yildiz M."/>
            <person name="Macko-Podgorni A."/>
            <person name="Moranska E."/>
            <person name="Grzebelus E."/>
            <person name="Grzebelus D."/>
            <person name="Ashrafi H."/>
            <person name="Zheng Z."/>
            <person name="Cheng S."/>
            <person name="Spooner D."/>
            <person name="Van Deynze A."/>
            <person name="Simon P."/>
        </authorList>
    </citation>
    <scope>NUCLEOTIDE SEQUENCE [LARGE SCALE GENOMIC DNA]</scope>
    <source>
        <tissue evidence="1">Leaf</tissue>
    </source>
</reference>
<comment type="caution">
    <text evidence="1">The sequence shown here is derived from an EMBL/GenBank/DDBJ whole genome shotgun (WGS) entry which is preliminary data.</text>
</comment>
<protein>
    <submittedName>
        <fullName evidence="1">Uncharacterized protein</fullName>
    </submittedName>
</protein>
<evidence type="ECO:0000313" key="1">
    <source>
        <dbReference type="EMBL" id="KZM91532.1"/>
    </source>
</evidence>
<proteinExistence type="predicted"/>
<sequence>MFSSFCFLKKIPHIAFTFTNSCYTFQLFFLNLAPKQPIPHPPESTTRREIQQLNANTKTISSSYIYAHYGRLALHTPKQTWQGNGVTKVQSVRRLLSSKKDSHSYKR</sequence>
<name>A0A161ZUC3_DAUCS</name>
<gene>
    <name evidence="1" type="ORF">DCAR_021103</name>
</gene>
<dbReference type="AlphaFoldDB" id="A0A161ZUC3"/>
<organism evidence="1">
    <name type="scientific">Daucus carota subsp. sativus</name>
    <name type="common">Carrot</name>
    <dbReference type="NCBI Taxonomy" id="79200"/>
    <lineage>
        <taxon>Eukaryota</taxon>
        <taxon>Viridiplantae</taxon>
        <taxon>Streptophyta</taxon>
        <taxon>Embryophyta</taxon>
        <taxon>Tracheophyta</taxon>
        <taxon>Spermatophyta</taxon>
        <taxon>Magnoliopsida</taxon>
        <taxon>eudicotyledons</taxon>
        <taxon>Gunneridae</taxon>
        <taxon>Pentapetalae</taxon>
        <taxon>asterids</taxon>
        <taxon>campanulids</taxon>
        <taxon>Apiales</taxon>
        <taxon>Apiaceae</taxon>
        <taxon>Apioideae</taxon>
        <taxon>Scandiceae</taxon>
        <taxon>Daucinae</taxon>
        <taxon>Daucus</taxon>
        <taxon>Daucus sect. Daucus</taxon>
    </lineage>
</organism>
<dbReference type="Gramene" id="KZM91532">
    <property type="protein sequence ID" value="KZM91532"/>
    <property type="gene ID" value="DCAR_021103"/>
</dbReference>
<accession>A0A161ZUC3</accession>